<dbReference type="Pfam" id="PF00557">
    <property type="entry name" value="Peptidase_M24"/>
    <property type="match status" value="1"/>
</dbReference>
<evidence type="ECO:0000256" key="7">
    <source>
        <dbReference type="RuleBase" id="RU003653"/>
    </source>
</evidence>
<dbReference type="InterPro" id="IPR001714">
    <property type="entry name" value="Pept_M24_MAP"/>
</dbReference>
<feature type="domain" description="Peptidase M24" evidence="8">
    <location>
        <begin position="11"/>
        <end position="240"/>
    </location>
</feature>
<dbReference type="GO" id="GO:0004239">
    <property type="term" value="F:initiator methionyl aminopeptidase activity"/>
    <property type="evidence" value="ECO:0007669"/>
    <property type="project" value="UniProtKB-UniRule"/>
</dbReference>
<evidence type="ECO:0000256" key="4">
    <source>
        <dbReference type="ARBA" id="ARBA00022723"/>
    </source>
</evidence>
<comment type="subunit">
    <text evidence="6">Monomer.</text>
</comment>
<evidence type="ECO:0000313" key="9">
    <source>
        <dbReference type="EMBL" id="MTT32746.1"/>
    </source>
</evidence>
<dbReference type="AlphaFoldDB" id="A0A6N8CW42"/>
<dbReference type="PRINTS" id="PR00599">
    <property type="entry name" value="MAPEPTIDASE"/>
</dbReference>
<dbReference type="HAMAP" id="MF_01974">
    <property type="entry name" value="MetAP_1"/>
    <property type="match status" value="1"/>
</dbReference>
<feature type="binding site" evidence="6">
    <location>
        <position position="233"/>
    </location>
    <ligand>
        <name>a divalent metal cation</name>
        <dbReference type="ChEBI" id="CHEBI:60240"/>
        <label>2</label>
        <note>catalytic</note>
    </ligand>
</feature>
<feature type="binding site" evidence="6">
    <location>
        <position position="168"/>
    </location>
    <ligand>
        <name>a divalent metal cation</name>
        <dbReference type="ChEBI" id="CHEBI:60240"/>
        <label>2</label>
        <note>catalytic</note>
    </ligand>
</feature>
<evidence type="ECO:0000256" key="2">
    <source>
        <dbReference type="ARBA" id="ARBA00022438"/>
    </source>
</evidence>
<dbReference type="RefSeq" id="WP_329602908.1">
    <property type="nucleotide sequence ID" value="NZ_WNHB01000020.1"/>
</dbReference>
<name>A0A6N8CW42_9BACI</name>
<dbReference type="EMBL" id="WNHB01000020">
    <property type="protein sequence ID" value="MTT32746.1"/>
    <property type="molecule type" value="Genomic_DNA"/>
</dbReference>
<evidence type="ECO:0000256" key="5">
    <source>
        <dbReference type="ARBA" id="ARBA00022801"/>
    </source>
</evidence>
<dbReference type="SUPFAM" id="SSF55920">
    <property type="entry name" value="Creatinase/aminopeptidase"/>
    <property type="match status" value="1"/>
</dbReference>
<keyword evidence="3 6" id="KW-0645">Protease</keyword>
<comment type="catalytic activity">
    <reaction evidence="6 7">
        <text>Release of N-terminal amino acids, preferentially methionine, from peptides and arylamides.</text>
        <dbReference type="EC" id="3.4.11.18"/>
    </reaction>
</comment>
<dbReference type="GO" id="GO:0046872">
    <property type="term" value="F:metal ion binding"/>
    <property type="evidence" value="ECO:0007669"/>
    <property type="project" value="UniProtKB-UniRule"/>
</dbReference>
<dbReference type="GO" id="GO:0006508">
    <property type="term" value="P:proteolysis"/>
    <property type="evidence" value="ECO:0007669"/>
    <property type="project" value="UniProtKB-KW"/>
</dbReference>
<dbReference type="PANTHER" id="PTHR43330:SF27">
    <property type="entry name" value="METHIONINE AMINOPEPTIDASE"/>
    <property type="match status" value="1"/>
</dbReference>
<evidence type="ECO:0000256" key="3">
    <source>
        <dbReference type="ARBA" id="ARBA00022670"/>
    </source>
</evidence>
<dbReference type="GO" id="GO:0005829">
    <property type="term" value="C:cytosol"/>
    <property type="evidence" value="ECO:0007669"/>
    <property type="project" value="TreeGrafter"/>
</dbReference>
<dbReference type="CDD" id="cd01086">
    <property type="entry name" value="MetAP1"/>
    <property type="match status" value="1"/>
</dbReference>
<feature type="binding site" evidence="6">
    <location>
        <position position="94"/>
    </location>
    <ligand>
        <name>a divalent metal cation</name>
        <dbReference type="ChEBI" id="CHEBI:60240"/>
        <label>1</label>
    </ligand>
</feature>
<feature type="binding site" evidence="6">
    <location>
        <position position="175"/>
    </location>
    <ligand>
        <name>substrate</name>
    </ligand>
</feature>
<comment type="cofactor">
    <cofactor evidence="6">
        <name>Co(2+)</name>
        <dbReference type="ChEBI" id="CHEBI:48828"/>
    </cofactor>
    <cofactor evidence="6">
        <name>Zn(2+)</name>
        <dbReference type="ChEBI" id="CHEBI:29105"/>
    </cofactor>
    <cofactor evidence="6">
        <name>Mn(2+)</name>
        <dbReference type="ChEBI" id="CHEBI:29035"/>
    </cofactor>
    <cofactor evidence="6">
        <name>Fe(2+)</name>
        <dbReference type="ChEBI" id="CHEBI:29033"/>
    </cofactor>
    <text evidence="6">Binds 2 divalent metal cations per subunit. Has a high-affinity and a low affinity metal-binding site. The true nature of the physiological cofactor is under debate. The enzyme is active with cobalt, zinc, manganese or divalent iron ions. Most likely, methionine aminopeptidases function as mononuclear Fe(2+)-metalloproteases under physiological conditions, and the catalytically relevant metal-binding site has been assigned to the histidine-containing high-affinity site.</text>
</comment>
<dbReference type="InterPro" id="IPR002467">
    <property type="entry name" value="Pept_M24A_MAP1"/>
</dbReference>
<evidence type="ECO:0000256" key="6">
    <source>
        <dbReference type="HAMAP-Rule" id="MF_01974"/>
    </source>
</evidence>
<comment type="similarity">
    <text evidence="6">Belongs to the peptidase M24A family. Methionine aminopeptidase type 1 subfamily.</text>
</comment>
<dbReference type="GO" id="GO:0070006">
    <property type="term" value="F:metalloaminopeptidase activity"/>
    <property type="evidence" value="ECO:0007669"/>
    <property type="project" value="UniProtKB-UniRule"/>
</dbReference>
<dbReference type="Gene3D" id="3.90.230.10">
    <property type="entry name" value="Creatinase/methionine aminopeptidase superfamily"/>
    <property type="match status" value="1"/>
</dbReference>
<sequence length="249" mass="27178">MIKLKSTSDIEKIRAAGRIVALCLKELEKAIYPGVKTIELDSLAEKFIKDRDAYPSFKGYDGFIGSICTSVNDELAHGIPGSRILEEGDIISIDVGARYQGFHADSAWTFAVGSISDKNRKLLSVTETSLYHGLEQAKPGVGLSNISHAIQTYVESNGFSIVRELVGHGVGRDLHEEPDIPNFGRPGRGPRLLPGMVLAVEPMVNAGSRFVNIIEADDWTIVTEDGKNAAHYEHTIVITENGYEILTKP</sequence>
<protein>
    <recommendedName>
        <fullName evidence="6 7">Methionine aminopeptidase</fullName>
        <shortName evidence="6">MAP</shortName>
        <shortName evidence="6">MetAP</shortName>
        <ecNumber evidence="6 7">3.4.11.18</ecNumber>
    </recommendedName>
    <alternativeName>
        <fullName evidence="6">Peptidase M</fullName>
    </alternativeName>
</protein>
<comment type="function">
    <text evidence="1 6">Removes the N-terminal methionine from nascent proteins. The N-terminal methionine is often cleaved when the second residue in the primary sequence is small and uncharged (Met-Ala-, Cys, Gly, Pro, Ser, Thr, or Val). Requires deformylation of the N(alpha)-formylated initiator methionine before it can be hydrolyzed.</text>
</comment>
<feature type="binding site" evidence="6">
    <location>
        <position position="201"/>
    </location>
    <ligand>
        <name>a divalent metal cation</name>
        <dbReference type="ChEBI" id="CHEBI:60240"/>
        <label>2</label>
        <note>catalytic</note>
    </ligand>
</feature>
<dbReference type="InterPro" id="IPR000994">
    <property type="entry name" value="Pept_M24"/>
</dbReference>
<keyword evidence="2 6" id="KW-0031">Aminopeptidase</keyword>
<proteinExistence type="inferred from homology"/>
<comment type="caution">
    <text evidence="9">The sequence shown here is derived from an EMBL/GenBank/DDBJ whole genome shotgun (WGS) entry which is preliminary data.</text>
</comment>
<dbReference type="PANTHER" id="PTHR43330">
    <property type="entry name" value="METHIONINE AMINOPEPTIDASE"/>
    <property type="match status" value="1"/>
</dbReference>
<dbReference type="EC" id="3.4.11.18" evidence="6 7"/>
<keyword evidence="10" id="KW-1185">Reference proteome</keyword>
<dbReference type="InterPro" id="IPR036005">
    <property type="entry name" value="Creatinase/aminopeptidase-like"/>
</dbReference>
<keyword evidence="4 6" id="KW-0479">Metal-binding</keyword>
<feature type="binding site" evidence="6">
    <location>
        <position position="233"/>
    </location>
    <ligand>
        <name>a divalent metal cation</name>
        <dbReference type="ChEBI" id="CHEBI:60240"/>
        <label>1</label>
    </ligand>
</feature>
<reference evidence="9 10" key="1">
    <citation type="submission" date="2019-11" db="EMBL/GenBank/DDBJ databases">
        <title>Terrilactibacillus tamarindus sp. nov. BCM23-1 isolated from bark of Tamarindus indica.</title>
        <authorList>
            <person name="Kingkaew E."/>
            <person name="Tanasupawat S."/>
        </authorList>
    </citation>
    <scope>NUCLEOTIDE SEQUENCE [LARGE SCALE GENOMIC DNA]</scope>
    <source>
        <strain evidence="9 10">BCM23-1</strain>
    </source>
</reference>
<accession>A0A6N8CW42</accession>
<evidence type="ECO:0000259" key="8">
    <source>
        <dbReference type="Pfam" id="PF00557"/>
    </source>
</evidence>
<dbReference type="NCBIfam" id="TIGR00500">
    <property type="entry name" value="met_pdase_I"/>
    <property type="match status" value="1"/>
</dbReference>
<evidence type="ECO:0000313" key="10">
    <source>
        <dbReference type="Proteomes" id="UP000440978"/>
    </source>
</evidence>
<gene>
    <name evidence="6 9" type="primary">map</name>
    <name evidence="9" type="ORF">GMB86_12090</name>
</gene>
<dbReference type="Proteomes" id="UP000440978">
    <property type="component" value="Unassembled WGS sequence"/>
</dbReference>
<feature type="binding site" evidence="6">
    <location>
        <position position="105"/>
    </location>
    <ligand>
        <name>a divalent metal cation</name>
        <dbReference type="ChEBI" id="CHEBI:60240"/>
        <label>2</label>
        <note>catalytic</note>
    </ligand>
</feature>
<feature type="binding site" evidence="6">
    <location>
        <position position="77"/>
    </location>
    <ligand>
        <name>substrate</name>
    </ligand>
</feature>
<evidence type="ECO:0000256" key="1">
    <source>
        <dbReference type="ARBA" id="ARBA00002521"/>
    </source>
</evidence>
<feature type="binding site" evidence="6">
    <location>
        <position position="105"/>
    </location>
    <ligand>
        <name>a divalent metal cation</name>
        <dbReference type="ChEBI" id="CHEBI:60240"/>
        <label>1</label>
    </ligand>
</feature>
<keyword evidence="5 6" id="KW-0378">Hydrolase</keyword>
<organism evidence="9 10">
    <name type="scientific">Terrilactibacillus tamarindi</name>
    <dbReference type="NCBI Taxonomy" id="2599694"/>
    <lineage>
        <taxon>Bacteria</taxon>
        <taxon>Bacillati</taxon>
        <taxon>Bacillota</taxon>
        <taxon>Bacilli</taxon>
        <taxon>Bacillales</taxon>
        <taxon>Bacillaceae</taxon>
        <taxon>Terrilactibacillus</taxon>
    </lineage>
</organism>